<comment type="caution">
    <text evidence="8">The sequence shown here is derived from an EMBL/GenBank/DDBJ whole genome shotgun (WGS) entry which is preliminary data.</text>
</comment>
<name>A0ABR1R7H8_9PEZI</name>
<proteinExistence type="inferred from homology"/>
<keyword evidence="3 6" id="KW-1133">Transmembrane helix</keyword>
<dbReference type="InterPro" id="IPR049326">
    <property type="entry name" value="Rhodopsin_dom_fungi"/>
</dbReference>
<evidence type="ECO:0000256" key="4">
    <source>
        <dbReference type="ARBA" id="ARBA00023136"/>
    </source>
</evidence>
<dbReference type="InterPro" id="IPR052337">
    <property type="entry name" value="SAT4-like"/>
</dbReference>
<dbReference type="Pfam" id="PF20684">
    <property type="entry name" value="Fung_rhodopsin"/>
    <property type="match status" value="1"/>
</dbReference>
<comment type="similarity">
    <text evidence="5">Belongs to the SAT4 family.</text>
</comment>
<feature type="transmembrane region" description="Helical" evidence="6">
    <location>
        <begin position="72"/>
        <end position="90"/>
    </location>
</feature>
<feature type="transmembrane region" description="Helical" evidence="6">
    <location>
        <begin position="154"/>
        <end position="173"/>
    </location>
</feature>
<evidence type="ECO:0000313" key="9">
    <source>
        <dbReference type="Proteomes" id="UP001396898"/>
    </source>
</evidence>
<feature type="transmembrane region" description="Helical" evidence="6">
    <location>
        <begin position="102"/>
        <end position="123"/>
    </location>
</feature>
<evidence type="ECO:0000256" key="1">
    <source>
        <dbReference type="ARBA" id="ARBA00004141"/>
    </source>
</evidence>
<dbReference type="Proteomes" id="UP001396898">
    <property type="component" value="Unassembled WGS sequence"/>
</dbReference>
<gene>
    <name evidence="8" type="ORF">PG991_013971</name>
</gene>
<reference evidence="8 9" key="1">
    <citation type="submission" date="2023-01" db="EMBL/GenBank/DDBJ databases">
        <title>Analysis of 21 Apiospora genomes using comparative genomics revels a genus with tremendous synthesis potential of carbohydrate active enzymes and secondary metabolites.</title>
        <authorList>
            <person name="Sorensen T."/>
        </authorList>
    </citation>
    <scope>NUCLEOTIDE SEQUENCE [LARGE SCALE GENOMIC DNA]</scope>
    <source>
        <strain evidence="8 9">CBS 20057</strain>
    </source>
</reference>
<keyword evidence="2 6" id="KW-0812">Transmembrane</keyword>
<evidence type="ECO:0000256" key="2">
    <source>
        <dbReference type="ARBA" id="ARBA00022692"/>
    </source>
</evidence>
<evidence type="ECO:0000313" key="8">
    <source>
        <dbReference type="EMBL" id="KAK8001749.1"/>
    </source>
</evidence>
<keyword evidence="4 6" id="KW-0472">Membrane</keyword>
<dbReference type="EMBL" id="JAQQWI010000018">
    <property type="protein sequence ID" value="KAK8001749.1"/>
    <property type="molecule type" value="Genomic_DNA"/>
</dbReference>
<keyword evidence="9" id="KW-1185">Reference proteome</keyword>
<sequence>MWAAAHYAQLSWPLHTSPEEAPCPALLRKLLGYLDESPPSLCQAEVAAEIYLPRSTRDQNDRAQIKPRRAQLIRAAGLAILSYTISSATSPPLPSSRPTSSIQYILLAVVITFLVTATAANVMRCYTRIGIVKAFGVDDWFMLIAHFWWLCYIWYGATMMFSKISIGVFILRVTTNRYHAWTARAITVLTTGSCGAFILVTMFQCTPISAFWEEVPGVGQSSCIHGRVIRDLAYIFSAGTLLIDLTLVVLPLVIVWKLKMSLKTKFGLSFLIFSGLVASVGVAVRFAYLDDLTQPDFLSRLENGSCHQGFIRDTWATVPQSHRITTGGAGKVPPCCCSATTQLIFLTQNVDTSKYDHEHRAERVDSGPWQSS</sequence>
<dbReference type="PANTHER" id="PTHR33048:SF96">
    <property type="entry name" value="INTEGRAL MEMBRANE PROTEIN"/>
    <property type="match status" value="1"/>
</dbReference>
<feature type="transmembrane region" description="Helical" evidence="6">
    <location>
        <begin position="185"/>
        <end position="212"/>
    </location>
</feature>
<evidence type="ECO:0000256" key="6">
    <source>
        <dbReference type="SAM" id="Phobius"/>
    </source>
</evidence>
<accession>A0ABR1R7H8</accession>
<evidence type="ECO:0000256" key="3">
    <source>
        <dbReference type="ARBA" id="ARBA00022989"/>
    </source>
</evidence>
<feature type="domain" description="Rhodopsin" evidence="7">
    <location>
        <begin position="147"/>
        <end position="293"/>
    </location>
</feature>
<protein>
    <recommendedName>
        <fullName evidence="7">Rhodopsin domain-containing protein</fullName>
    </recommendedName>
</protein>
<evidence type="ECO:0000256" key="5">
    <source>
        <dbReference type="ARBA" id="ARBA00038359"/>
    </source>
</evidence>
<comment type="subcellular location">
    <subcellularLocation>
        <location evidence="1">Membrane</location>
        <topology evidence="1">Multi-pass membrane protein</topology>
    </subcellularLocation>
</comment>
<evidence type="ECO:0000259" key="7">
    <source>
        <dbReference type="Pfam" id="PF20684"/>
    </source>
</evidence>
<dbReference type="PANTHER" id="PTHR33048">
    <property type="entry name" value="PTH11-LIKE INTEGRAL MEMBRANE PROTEIN (AFU_ORTHOLOGUE AFUA_5G11245)"/>
    <property type="match status" value="1"/>
</dbReference>
<organism evidence="8 9">
    <name type="scientific">Apiospora marii</name>
    <dbReference type="NCBI Taxonomy" id="335849"/>
    <lineage>
        <taxon>Eukaryota</taxon>
        <taxon>Fungi</taxon>
        <taxon>Dikarya</taxon>
        <taxon>Ascomycota</taxon>
        <taxon>Pezizomycotina</taxon>
        <taxon>Sordariomycetes</taxon>
        <taxon>Xylariomycetidae</taxon>
        <taxon>Amphisphaeriales</taxon>
        <taxon>Apiosporaceae</taxon>
        <taxon>Apiospora</taxon>
    </lineage>
</organism>
<feature type="transmembrane region" description="Helical" evidence="6">
    <location>
        <begin position="232"/>
        <end position="256"/>
    </location>
</feature>
<feature type="transmembrane region" description="Helical" evidence="6">
    <location>
        <begin position="268"/>
        <end position="288"/>
    </location>
</feature>